<feature type="signal peptide" evidence="4">
    <location>
        <begin position="1"/>
        <end position="21"/>
    </location>
</feature>
<protein>
    <submittedName>
        <fullName evidence="5">Putative sugar ABC transporter substrate-binding protein</fullName>
    </submittedName>
</protein>
<dbReference type="STRING" id="100225.SAMN05421595_2587"/>
<dbReference type="Pfam" id="PF01547">
    <property type="entry name" value="SBP_bac_1"/>
    <property type="match status" value="1"/>
</dbReference>
<dbReference type="CDD" id="cd14747">
    <property type="entry name" value="PBP2_MalE"/>
    <property type="match status" value="1"/>
</dbReference>
<evidence type="ECO:0000313" key="6">
    <source>
        <dbReference type="Proteomes" id="UP000008495"/>
    </source>
</evidence>
<dbReference type="GO" id="GO:0015768">
    <property type="term" value="P:maltose transport"/>
    <property type="evidence" value="ECO:0007669"/>
    <property type="project" value="TreeGrafter"/>
</dbReference>
<sequence length="426" mass="44903">MGKPLACILTGLLLLPLAACGDSGSSNSSARGDGQKLTVWIMEGTNPDSTAYFTQVKEAFKAKTGAELDVQLVPWASAKDKFTTAIAGGTTPDVAEVGTTWTPEFADVGALADLTARVRDAGLADDLVDGLRDAGTLEGKLYGMPWYAGVRAVLYDKEVFARSGITSPPATWAEFAEAVTKVKSHQPGIVPFAVPGSSEFTAVPFIWGAGGELAVKEGDRWRSRINSPESVAGITFLTDLAVKQQASTPAAATWNEKDVLAAYAKGGVAMIVSGSWTPPTLTKDAPEVAARTGAFPIPGKDGMARSFTGGSHLAVFEKSTKKDLAFELVRLMTTGDLATRWGKESTYFPGTKSLVGKLGDQEKLTKVFVEQFTRGGKTVPVTPAWGKVQGKKVVPTMMQSILSGKATVQQAADQAAKDMDEVFAAK</sequence>
<reference evidence="5 6" key="1">
    <citation type="submission" date="2012-08" db="EMBL/GenBank/DDBJ databases">
        <title>Whole genome shotgun sequence of Austwickia chelonae NBRC 105200.</title>
        <authorList>
            <person name="Yoshida I."/>
            <person name="Hosoyama A."/>
            <person name="Tsuchikane K."/>
            <person name="Katsumata H."/>
            <person name="Ando Y."/>
            <person name="Ohji S."/>
            <person name="Hamada M."/>
            <person name="Tamura T."/>
            <person name="Yamazoe A."/>
            <person name="Yamazaki S."/>
            <person name="Fujita N."/>
        </authorList>
    </citation>
    <scope>NUCLEOTIDE SEQUENCE [LARGE SCALE GENOMIC DNA]</scope>
    <source>
        <strain evidence="5 6">NBRC 105200</strain>
    </source>
</reference>
<keyword evidence="2" id="KW-0813">Transport</keyword>
<dbReference type="OrthoDB" id="9780991at2"/>
<dbReference type="eggNOG" id="COG1653">
    <property type="taxonomic scope" value="Bacteria"/>
</dbReference>
<dbReference type="SUPFAM" id="SSF53850">
    <property type="entry name" value="Periplasmic binding protein-like II"/>
    <property type="match status" value="1"/>
</dbReference>
<dbReference type="AlphaFoldDB" id="K6VR98"/>
<evidence type="ECO:0000256" key="2">
    <source>
        <dbReference type="ARBA" id="ARBA00022448"/>
    </source>
</evidence>
<organism evidence="5 6">
    <name type="scientific">Austwickia chelonae NBRC 105200</name>
    <dbReference type="NCBI Taxonomy" id="1184607"/>
    <lineage>
        <taxon>Bacteria</taxon>
        <taxon>Bacillati</taxon>
        <taxon>Actinomycetota</taxon>
        <taxon>Actinomycetes</taxon>
        <taxon>Micrococcales</taxon>
        <taxon>Dermatophilaceae</taxon>
        <taxon>Austwickia</taxon>
    </lineage>
</organism>
<evidence type="ECO:0000256" key="3">
    <source>
        <dbReference type="ARBA" id="ARBA00022729"/>
    </source>
</evidence>
<proteinExistence type="inferred from homology"/>
<dbReference type="InterPro" id="IPR006059">
    <property type="entry name" value="SBP"/>
</dbReference>
<dbReference type="PANTHER" id="PTHR30061:SF50">
    <property type="entry name" value="MALTOSE_MALTODEXTRIN-BINDING PERIPLASMIC PROTEIN"/>
    <property type="match status" value="1"/>
</dbReference>
<dbReference type="GO" id="GO:0055052">
    <property type="term" value="C:ATP-binding cassette (ABC) transporter complex, substrate-binding subunit-containing"/>
    <property type="evidence" value="ECO:0007669"/>
    <property type="project" value="TreeGrafter"/>
</dbReference>
<gene>
    <name evidence="5" type="ORF">AUCHE_22_00490</name>
</gene>
<dbReference type="Gene3D" id="3.40.190.10">
    <property type="entry name" value="Periplasmic binding protein-like II"/>
    <property type="match status" value="2"/>
</dbReference>
<accession>K6VR98</accession>
<name>K6VR98_9MICO</name>
<comment type="caution">
    <text evidence="5">The sequence shown here is derived from an EMBL/GenBank/DDBJ whole genome shotgun (WGS) entry which is preliminary data.</text>
</comment>
<keyword evidence="3 4" id="KW-0732">Signal</keyword>
<dbReference type="EMBL" id="BAGZ01000022">
    <property type="protein sequence ID" value="GAB79279.1"/>
    <property type="molecule type" value="Genomic_DNA"/>
</dbReference>
<feature type="chain" id="PRO_5003898117" evidence="4">
    <location>
        <begin position="22"/>
        <end position="426"/>
    </location>
</feature>
<dbReference type="RefSeq" id="WP_006504037.1">
    <property type="nucleotide sequence ID" value="NZ_BAGZ01000022.1"/>
</dbReference>
<evidence type="ECO:0000313" key="5">
    <source>
        <dbReference type="EMBL" id="GAB79279.1"/>
    </source>
</evidence>
<dbReference type="Proteomes" id="UP000008495">
    <property type="component" value="Unassembled WGS sequence"/>
</dbReference>
<dbReference type="GO" id="GO:1901982">
    <property type="term" value="F:maltose binding"/>
    <property type="evidence" value="ECO:0007669"/>
    <property type="project" value="TreeGrafter"/>
</dbReference>
<comment type="similarity">
    <text evidence="1">Belongs to the bacterial solute-binding protein 1 family.</text>
</comment>
<dbReference type="GO" id="GO:0042956">
    <property type="term" value="P:maltodextrin transmembrane transport"/>
    <property type="evidence" value="ECO:0007669"/>
    <property type="project" value="TreeGrafter"/>
</dbReference>
<evidence type="ECO:0000256" key="1">
    <source>
        <dbReference type="ARBA" id="ARBA00008520"/>
    </source>
</evidence>
<evidence type="ECO:0000256" key="4">
    <source>
        <dbReference type="SAM" id="SignalP"/>
    </source>
</evidence>
<keyword evidence="6" id="KW-1185">Reference proteome</keyword>
<dbReference type="PANTHER" id="PTHR30061">
    <property type="entry name" value="MALTOSE-BINDING PERIPLASMIC PROTEIN"/>
    <property type="match status" value="1"/>
</dbReference>